<dbReference type="InterPro" id="IPR013783">
    <property type="entry name" value="Ig-like_fold"/>
</dbReference>
<reference evidence="4" key="1">
    <citation type="submission" date="2024-02" db="UniProtKB">
        <authorList>
            <consortium name="WormBaseParasite"/>
        </authorList>
    </citation>
    <scope>IDENTIFICATION</scope>
</reference>
<dbReference type="Gene3D" id="2.60.40.10">
    <property type="entry name" value="Immunoglobulins"/>
    <property type="match status" value="1"/>
</dbReference>
<keyword evidence="3" id="KW-1185">Reference proteome</keyword>
<dbReference type="SUPFAM" id="SSF48726">
    <property type="entry name" value="Immunoglobulin"/>
    <property type="match status" value="1"/>
</dbReference>
<keyword evidence="1" id="KW-0732">Signal</keyword>
<dbReference type="SMART" id="SM00409">
    <property type="entry name" value="IG"/>
    <property type="match status" value="1"/>
</dbReference>
<evidence type="ECO:0000313" key="3">
    <source>
        <dbReference type="Proteomes" id="UP000887575"/>
    </source>
</evidence>
<name>A0AAF3F118_9BILA</name>
<evidence type="ECO:0000256" key="1">
    <source>
        <dbReference type="SAM" id="SignalP"/>
    </source>
</evidence>
<dbReference type="InterPro" id="IPR003599">
    <property type="entry name" value="Ig_sub"/>
</dbReference>
<accession>A0AAF3F118</accession>
<dbReference type="AlphaFoldDB" id="A0AAF3F118"/>
<sequence length="208" mass="23884">MKLSILMIFFYSKALFGQNLGNFDDELIELDRKSSEKNVIRTVGGSVRLLCPGPAYSREWVYPTATNAHLVGYDSGEALKRMDSERSEEIEGVILNIYNLTSTDTGSYGCRDPTTGKANTTYLYVKARNVFLKRKDDVLFETGREKSRYDNWIPCRTIKPVNREKLYLFVDGVKWAEMCLFVIYPLSSYGYCIIQESEAQSMELQRLN</sequence>
<feature type="domain" description="Immunoglobulin" evidence="2">
    <location>
        <begin position="36"/>
        <end position="126"/>
    </location>
</feature>
<evidence type="ECO:0000313" key="4">
    <source>
        <dbReference type="WBParaSite" id="MBELARI_LOCUS19561"/>
    </source>
</evidence>
<dbReference type="WBParaSite" id="MBELARI_LOCUS19561">
    <property type="protein sequence ID" value="MBELARI_LOCUS19561"/>
    <property type="gene ID" value="MBELARI_LOCUS19561"/>
</dbReference>
<protein>
    <recommendedName>
        <fullName evidence="2">Immunoglobulin domain-containing protein</fullName>
    </recommendedName>
</protein>
<organism evidence="3 4">
    <name type="scientific">Mesorhabditis belari</name>
    <dbReference type="NCBI Taxonomy" id="2138241"/>
    <lineage>
        <taxon>Eukaryota</taxon>
        <taxon>Metazoa</taxon>
        <taxon>Ecdysozoa</taxon>
        <taxon>Nematoda</taxon>
        <taxon>Chromadorea</taxon>
        <taxon>Rhabditida</taxon>
        <taxon>Rhabditina</taxon>
        <taxon>Rhabditomorpha</taxon>
        <taxon>Rhabditoidea</taxon>
        <taxon>Rhabditidae</taxon>
        <taxon>Mesorhabditinae</taxon>
        <taxon>Mesorhabditis</taxon>
    </lineage>
</organism>
<feature type="signal peptide" evidence="1">
    <location>
        <begin position="1"/>
        <end position="17"/>
    </location>
</feature>
<dbReference type="Proteomes" id="UP000887575">
    <property type="component" value="Unassembled WGS sequence"/>
</dbReference>
<evidence type="ECO:0000259" key="2">
    <source>
        <dbReference type="SMART" id="SM00409"/>
    </source>
</evidence>
<proteinExistence type="predicted"/>
<dbReference type="InterPro" id="IPR036179">
    <property type="entry name" value="Ig-like_dom_sf"/>
</dbReference>
<feature type="chain" id="PRO_5042218432" description="Immunoglobulin domain-containing protein" evidence="1">
    <location>
        <begin position="18"/>
        <end position="208"/>
    </location>
</feature>